<gene>
    <name evidence="3" type="ORF">FHL15_008160</name>
</gene>
<keyword evidence="4" id="KW-1185">Reference proteome</keyword>
<proteinExistence type="predicted"/>
<dbReference type="InterPro" id="IPR010730">
    <property type="entry name" value="HET"/>
</dbReference>
<dbReference type="InterPro" id="IPR052895">
    <property type="entry name" value="HetReg/Transcr_Mod"/>
</dbReference>
<dbReference type="AlphaFoldDB" id="A0A553HSN6"/>
<reference evidence="4" key="1">
    <citation type="submission" date="2019-06" db="EMBL/GenBank/DDBJ databases">
        <title>Draft genome sequence of the griseofulvin-producing fungus Xylaria cubensis strain G536.</title>
        <authorList>
            <person name="Mead M.E."/>
            <person name="Raja H.A."/>
            <person name="Steenwyk J.L."/>
            <person name="Knowles S.L."/>
            <person name="Oberlies N.H."/>
            <person name="Rokas A."/>
        </authorList>
    </citation>
    <scope>NUCLEOTIDE SEQUENCE [LARGE SCALE GENOMIC DNA]</scope>
    <source>
        <strain evidence="4">G536</strain>
    </source>
</reference>
<evidence type="ECO:0000259" key="2">
    <source>
        <dbReference type="Pfam" id="PF06985"/>
    </source>
</evidence>
<accession>A0A553HSN6</accession>
<sequence length="675" mass="77162">MLSLFQRLGLGTRKDRYPGASINTSASIRVLKLKRMETDRIDCRLKTIDIATCEESAYDALSYRWGDIADPKTIRCNGVSFKVQRSLFQAFWQIWSKDPELLIWVDAVCINQNDYAELSSQVKIMGTIYQRAHRVIIWLGEADEFTDLAWRALLEASAPASGIHMNELEAQLEKIGDLEDIWLSLHNLGQREWFYRAWTFQELFLARRATVICSDYEMDWDRFHPALNCLAMLLLHITPSTYSMKATDTLRRILGSVENISISDTNLTLTDLLRRTIHRSCDEPKDKIYALLGVLFRENGLNHSKDYLPIDYSKNPEFVYTQVSHALAVRSEWTEPGRAKSEPLDLSILHGAGMDAHNRRYRTTWFKGLKVNKKLGDLPSWVVDWTDNEAALSWCEQTFIKRHKWRPIINTDGLKLGAAVNPHDSGVKSKELLLYGVALARLTRAKSKVDDHMKFYLEELPRCVCSGNQFSHSSGSYPYIRWTSQTPIEDEARYPKDSASHIYHSPKILRALSNHDLLRCECSRTPFFHTIIASVPALIASIAFSSFAIYIFVLVCWIVLKDIRIQTGKSSRNFCLDIGSTKEHPTVASEGDWIVSLAGEQGLFILKPTKNGKFKLVRGLLQHEDIQSSYQVSRIDSNGNKLVDWTSQYQNQNRGLSATPSWRDFRVLPISLSIV</sequence>
<dbReference type="EMBL" id="VFLP01000050">
    <property type="protein sequence ID" value="TRX90955.1"/>
    <property type="molecule type" value="Genomic_DNA"/>
</dbReference>
<evidence type="ECO:0000313" key="4">
    <source>
        <dbReference type="Proteomes" id="UP000319160"/>
    </source>
</evidence>
<keyword evidence="1" id="KW-0472">Membrane</keyword>
<keyword evidence="1" id="KW-0812">Transmembrane</keyword>
<dbReference type="PANTHER" id="PTHR24148:SF64">
    <property type="entry name" value="HETEROKARYON INCOMPATIBILITY DOMAIN-CONTAINING PROTEIN"/>
    <property type="match status" value="1"/>
</dbReference>
<organism evidence="3 4">
    <name type="scientific">Xylaria flabelliformis</name>
    <dbReference type="NCBI Taxonomy" id="2512241"/>
    <lineage>
        <taxon>Eukaryota</taxon>
        <taxon>Fungi</taxon>
        <taxon>Dikarya</taxon>
        <taxon>Ascomycota</taxon>
        <taxon>Pezizomycotina</taxon>
        <taxon>Sordariomycetes</taxon>
        <taxon>Xylariomycetidae</taxon>
        <taxon>Xylariales</taxon>
        <taxon>Xylariaceae</taxon>
        <taxon>Xylaria</taxon>
    </lineage>
</organism>
<comment type="caution">
    <text evidence="3">The sequence shown here is derived from an EMBL/GenBank/DDBJ whole genome shotgun (WGS) entry which is preliminary data.</text>
</comment>
<dbReference type="PANTHER" id="PTHR24148">
    <property type="entry name" value="ANKYRIN REPEAT DOMAIN-CONTAINING PROTEIN 39 HOMOLOG-RELATED"/>
    <property type="match status" value="1"/>
</dbReference>
<protein>
    <recommendedName>
        <fullName evidence="2">Heterokaryon incompatibility domain-containing protein</fullName>
    </recommendedName>
</protein>
<keyword evidence="1" id="KW-1133">Transmembrane helix</keyword>
<name>A0A553HSN6_9PEZI</name>
<evidence type="ECO:0000313" key="3">
    <source>
        <dbReference type="EMBL" id="TRX90955.1"/>
    </source>
</evidence>
<feature type="domain" description="Heterokaryon incompatibility" evidence="2">
    <location>
        <begin position="58"/>
        <end position="202"/>
    </location>
</feature>
<feature type="transmembrane region" description="Helical" evidence="1">
    <location>
        <begin position="527"/>
        <end position="560"/>
    </location>
</feature>
<dbReference type="Proteomes" id="UP000319160">
    <property type="component" value="Unassembled WGS sequence"/>
</dbReference>
<dbReference type="Pfam" id="PF06985">
    <property type="entry name" value="HET"/>
    <property type="match status" value="1"/>
</dbReference>
<evidence type="ECO:0000256" key="1">
    <source>
        <dbReference type="SAM" id="Phobius"/>
    </source>
</evidence>
<dbReference type="OrthoDB" id="5386682at2759"/>